<dbReference type="InterPro" id="IPR002401">
    <property type="entry name" value="Cyt_P450_E_grp-I"/>
</dbReference>
<evidence type="ECO:0000313" key="15">
    <source>
        <dbReference type="Proteomes" id="UP000075243"/>
    </source>
</evidence>
<evidence type="ECO:0000256" key="7">
    <source>
        <dbReference type="ARBA" id="ARBA00022989"/>
    </source>
</evidence>
<dbReference type="Pfam" id="PF00067">
    <property type="entry name" value="p450"/>
    <property type="match status" value="1"/>
</dbReference>
<keyword evidence="4 12" id="KW-0349">Heme</keyword>
<keyword evidence="9 12" id="KW-0408">Iron</keyword>
<comment type="cofactor">
    <cofactor evidence="1 12">
        <name>heme</name>
        <dbReference type="ChEBI" id="CHEBI:30413"/>
    </cofactor>
</comment>
<dbReference type="GO" id="GO:0005506">
    <property type="term" value="F:iron ion binding"/>
    <property type="evidence" value="ECO:0007669"/>
    <property type="project" value="InterPro"/>
</dbReference>
<evidence type="ECO:0000256" key="11">
    <source>
        <dbReference type="ARBA" id="ARBA00023136"/>
    </source>
</evidence>
<keyword evidence="7" id="KW-1133">Transmembrane helix</keyword>
<dbReference type="InterPro" id="IPR017972">
    <property type="entry name" value="Cyt_P450_CS"/>
</dbReference>
<dbReference type="GO" id="GO:0020037">
    <property type="term" value="F:heme binding"/>
    <property type="evidence" value="ECO:0007669"/>
    <property type="project" value="InterPro"/>
</dbReference>
<dbReference type="Gramene" id="C.cajan_08531.t">
    <property type="protein sequence ID" value="C.cajan_08531.t.cds1"/>
    <property type="gene ID" value="C.cajan_08531"/>
</dbReference>
<name>A0A151TRA0_CAJCA</name>
<dbReference type="PANTHER" id="PTHR47956">
    <property type="entry name" value="CYTOCHROME P450 71B11-RELATED"/>
    <property type="match status" value="1"/>
</dbReference>
<evidence type="ECO:0000256" key="6">
    <source>
        <dbReference type="ARBA" id="ARBA00022723"/>
    </source>
</evidence>
<evidence type="ECO:0000256" key="13">
    <source>
        <dbReference type="RuleBase" id="RU000461"/>
    </source>
</evidence>
<proteinExistence type="inferred from homology"/>
<evidence type="ECO:0000256" key="9">
    <source>
        <dbReference type="ARBA" id="ARBA00023004"/>
    </source>
</evidence>
<evidence type="ECO:0000256" key="5">
    <source>
        <dbReference type="ARBA" id="ARBA00022692"/>
    </source>
</evidence>
<keyword evidence="5" id="KW-0812">Transmembrane</keyword>
<keyword evidence="8 13" id="KW-0560">Oxidoreductase</keyword>
<keyword evidence="15" id="KW-1185">Reference proteome</keyword>
<feature type="binding site" description="axial binding residue" evidence="12">
    <location>
        <position position="143"/>
    </location>
    <ligand>
        <name>heme</name>
        <dbReference type="ChEBI" id="CHEBI:30413"/>
    </ligand>
    <ligandPart>
        <name>Fe</name>
        <dbReference type="ChEBI" id="CHEBI:18248"/>
    </ligandPart>
</feature>
<protein>
    <submittedName>
        <fullName evidence="14">Cytochrome P450 71A1</fullName>
    </submittedName>
</protein>
<comment type="similarity">
    <text evidence="3 13">Belongs to the cytochrome P450 family.</text>
</comment>
<comment type="subcellular location">
    <subcellularLocation>
        <location evidence="2">Membrane</location>
        <topology evidence="2">Single-pass membrane protein</topology>
    </subcellularLocation>
</comment>
<dbReference type="Proteomes" id="UP000075243">
    <property type="component" value="Chromosome 3"/>
</dbReference>
<gene>
    <name evidence="14" type="ORF">KK1_008782</name>
</gene>
<evidence type="ECO:0000256" key="12">
    <source>
        <dbReference type="PIRSR" id="PIRSR602401-1"/>
    </source>
</evidence>
<keyword evidence="6 12" id="KW-0479">Metal-binding</keyword>
<dbReference type="PANTHER" id="PTHR47956:SF111">
    <property type="entry name" value="CYTOCHROME P450 FAMILY 71 PROTEIN"/>
    <property type="match status" value="1"/>
</dbReference>
<organism evidence="14 15">
    <name type="scientific">Cajanus cajan</name>
    <name type="common">Pigeon pea</name>
    <name type="synonym">Cajanus indicus</name>
    <dbReference type="NCBI Taxonomy" id="3821"/>
    <lineage>
        <taxon>Eukaryota</taxon>
        <taxon>Viridiplantae</taxon>
        <taxon>Streptophyta</taxon>
        <taxon>Embryophyta</taxon>
        <taxon>Tracheophyta</taxon>
        <taxon>Spermatophyta</taxon>
        <taxon>Magnoliopsida</taxon>
        <taxon>eudicotyledons</taxon>
        <taxon>Gunneridae</taxon>
        <taxon>Pentapetalae</taxon>
        <taxon>rosids</taxon>
        <taxon>fabids</taxon>
        <taxon>Fabales</taxon>
        <taxon>Fabaceae</taxon>
        <taxon>Papilionoideae</taxon>
        <taxon>50 kb inversion clade</taxon>
        <taxon>NPAAA clade</taxon>
        <taxon>indigoferoid/millettioid clade</taxon>
        <taxon>Phaseoleae</taxon>
        <taxon>Cajanus</taxon>
    </lineage>
</organism>
<dbReference type="InterPro" id="IPR050193">
    <property type="entry name" value="Cytochrome_P450_71"/>
</dbReference>
<dbReference type="InterPro" id="IPR001128">
    <property type="entry name" value="Cyt_P450"/>
</dbReference>
<dbReference type="SUPFAM" id="SSF48264">
    <property type="entry name" value="Cytochrome P450"/>
    <property type="match status" value="1"/>
</dbReference>
<dbReference type="GO" id="GO:0016020">
    <property type="term" value="C:membrane"/>
    <property type="evidence" value="ECO:0007669"/>
    <property type="project" value="UniProtKB-SubCell"/>
</dbReference>
<sequence length="205" mass="23603">MIIGGSDTTSTTLEWAFAELLKNPNTMKKAQEEVRRVVGINSIVDENCVNQMNYLKCVVKETMRLHPPVPFLVARKSSSSVKLKGYDIPSKTMVFINTWAIHRDLEQWDNPEEFIPERFEISQVDLKGQDFQFIPFGSGRRICPAISFGLASIEYVLANLLYWFQWKMPDIGILMQNIDMTEVNGITVRKKVPLHLEPKTYDMIM</sequence>
<evidence type="ECO:0000313" key="14">
    <source>
        <dbReference type="EMBL" id="KYP69585.1"/>
    </source>
</evidence>
<accession>A0A151TRA0</accession>
<dbReference type="FunFam" id="1.10.630.10:FF:000126">
    <property type="entry name" value="Predicted protein"/>
    <property type="match status" value="1"/>
</dbReference>
<evidence type="ECO:0000256" key="1">
    <source>
        <dbReference type="ARBA" id="ARBA00001971"/>
    </source>
</evidence>
<dbReference type="STRING" id="3821.A0A151TRA0"/>
<dbReference type="AlphaFoldDB" id="A0A151TRA0"/>
<dbReference type="EMBL" id="CM003605">
    <property type="protein sequence ID" value="KYP69585.1"/>
    <property type="molecule type" value="Genomic_DNA"/>
</dbReference>
<reference evidence="14 15" key="1">
    <citation type="journal article" date="2012" name="Nat. Biotechnol.">
        <title>Draft genome sequence of pigeonpea (Cajanus cajan), an orphan legume crop of resource-poor farmers.</title>
        <authorList>
            <person name="Varshney R.K."/>
            <person name="Chen W."/>
            <person name="Li Y."/>
            <person name="Bharti A.K."/>
            <person name="Saxena R.K."/>
            <person name="Schlueter J.A."/>
            <person name="Donoghue M.T."/>
            <person name="Azam S."/>
            <person name="Fan G."/>
            <person name="Whaley A.M."/>
            <person name="Farmer A.D."/>
            <person name="Sheridan J."/>
            <person name="Iwata A."/>
            <person name="Tuteja R."/>
            <person name="Penmetsa R.V."/>
            <person name="Wu W."/>
            <person name="Upadhyaya H.D."/>
            <person name="Yang S.P."/>
            <person name="Shah T."/>
            <person name="Saxena K.B."/>
            <person name="Michael T."/>
            <person name="McCombie W.R."/>
            <person name="Yang B."/>
            <person name="Zhang G."/>
            <person name="Yang H."/>
            <person name="Wang J."/>
            <person name="Spillane C."/>
            <person name="Cook D.R."/>
            <person name="May G.D."/>
            <person name="Xu X."/>
            <person name="Jackson S.A."/>
        </authorList>
    </citation>
    <scope>NUCLEOTIDE SEQUENCE [LARGE SCALE GENOMIC DNA]</scope>
    <source>
        <strain evidence="15">cv. Asha</strain>
    </source>
</reference>
<dbReference type="InterPro" id="IPR036396">
    <property type="entry name" value="Cyt_P450_sf"/>
</dbReference>
<dbReference type="GO" id="GO:0004497">
    <property type="term" value="F:monooxygenase activity"/>
    <property type="evidence" value="ECO:0007669"/>
    <property type="project" value="UniProtKB-KW"/>
</dbReference>
<dbReference type="PRINTS" id="PR00385">
    <property type="entry name" value="P450"/>
</dbReference>
<dbReference type="OMA" id="WESADEM"/>
<dbReference type="Gene3D" id="1.10.630.10">
    <property type="entry name" value="Cytochrome P450"/>
    <property type="match status" value="1"/>
</dbReference>
<dbReference type="PROSITE" id="PS00086">
    <property type="entry name" value="CYTOCHROME_P450"/>
    <property type="match status" value="1"/>
</dbReference>
<evidence type="ECO:0000256" key="2">
    <source>
        <dbReference type="ARBA" id="ARBA00004167"/>
    </source>
</evidence>
<keyword evidence="11" id="KW-0472">Membrane</keyword>
<dbReference type="PRINTS" id="PR00463">
    <property type="entry name" value="EP450I"/>
</dbReference>
<evidence type="ECO:0000256" key="8">
    <source>
        <dbReference type="ARBA" id="ARBA00023002"/>
    </source>
</evidence>
<evidence type="ECO:0000256" key="10">
    <source>
        <dbReference type="ARBA" id="ARBA00023033"/>
    </source>
</evidence>
<evidence type="ECO:0000256" key="3">
    <source>
        <dbReference type="ARBA" id="ARBA00010617"/>
    </source>
</evidence>
<keyword evidence="10 13" id="KW-0503">Monooxygenase</keyword>
<dbReference type="GO" id="GO:0016705">
    <property type="term" value="F:oxidoreductase activity, acting on paired donors, with incorporation or reduction of molecular oxygen"/>
    <property type="evidence" value="ECO:0007669"/>
    <property type="project" value="InterPro"/>
</dbReference>
<evidence type="ECO:0000256" key="4">
    <source>
        <dbReference type="ARBA" id="ARBA00022617"/>
    </source>
</evidence>